<organism evidence="1">
    <name type="scientific">Candidatus Methanogaster sp. ANME-2c ERB4</name>
    <dbReference type="NCBI Taxonomy" id="2759911"/>
    <lineage>
        <taxon>Archaea</taxon>
        <taxon>Methanobacteriati</taxon>
        <taxon>Methanobacteriota</taxon>
        <taxon>Stenosarchaea group</taxon>
        <taxon>Methanomicrobia</taxon>
        <taxon>Methanosarcinales</taxon>
        <taxon>ANME-2 cluster</taxon>
        <taxon>Candidatus Methanogasteraceae</taxon>
        <taxon>Candidatus Methanogaster</taxon>
    </lineage>
</organism>
<evidence type="ECO:0008006" key="2">
    <source>
        <dbReference type="Google" id="ProtNLM"/>
    </source>
</evidence>
<dbReference type="AlphaFoldDB" id="A0A7G9YLY4"/>
<gene>
    <name evidence="1" type="ORF">KNGNHFEO_00014</name>
</gene>
<sequence>MQCIAIDVGAGTQDILIYDDKKSVSQCFKMVLPSRTVIVAERIRDATDQRKDVFLDGFTMGGGPCVRAIKDHLKSGLQVYATETAAKTIYDDLDRVRSLGVAVMPDGVEADSSAIRIETVDIDIPAIRGMLGLFGMDMPDTFAVAVQDHGESTGSNRIFRFEHLKRLIRAGGDLQSFVYTRETIPGYLTRMHAVAETLADFDLVLMDTGPAAIFGAVPDTASLSGANDRPEPKIVLNIGNGHTLCAILMDERVTGVFEHHTRQLDTGTLDTYIDKLADGTLTFEEIFESGGHGCYIEEIPDTMPQLIVTGPNRHIAEQSRHDVTFAAPHGDMMLTGCFGLVKGMLSTKGDR</sequence>
<dbReference type="PIRSF" id="PIRSF029129">
    <property type="entry name" value="DUF1786_pyruvate_format-lyase"/>
    <property type="match status" value="1"/>
</dbReference>
<reference evidence="1" key="1">
    <citation type="submission" date="2020-06" db="EMBL/GenBank/DDBJ databases">
        <title>Unique genomic features of the anaerobic methanotrophic archaea.</title>
        <authorList>
            <person name="Chadwick G.L."/>
            <person name="Skennerton C.T."/>
            <person name="Laso-Perez R."/>
            <person name="Leu A.O."/>
            <person name="Speth D.R."/>
            <person name="Yu H."/>
            <person name="Morgan-Lang C."/>
            <person name="Hatzenpichler R."/>
            <person name="Goudeau D."/>
            <person name="Malmstrom R."/>
            <person name="Brazelton W.J."/>
            <person name="Woyke T."/>
            <person name="Hallam S.J."/>
            <person name="Tyson G.W."/>
            <person name="Wegener G."/>
            <person name="Boetius A."/>
            <person name="Orphan V."/>
        </authorList>
    </citation>
    <scope>NUCLEOTIDE SEQUENCE</scope>
</reference>
<dbReference type="InterPro" id="IPR014846">
    <property type="entry name" value="DUF1786_pyruvate_format-lyase"/>
</dbReference>
<dbReference type="EMBL" id="MT631369">
    <property type="protein sequence ID" value="QNO49018.1"/>
    <property type="molecule type" value="Genomic_DNA"/>
</dbReference>
<evidence type="ECO:0000313" key="1">
    <source>
        <dbReference type="EMBL" id="QNO49018.1"/>
    </source>
</evidence>
<name>A0A7G9YLY4_9EURY</name>
<proteinExistence type="predicted"/>
<dbReference type="Pfam" id="PF08735">
    <property type="entry name" value="DUF1786"/>
    <property type="match status" value="1"/>
</dbReference>
<protein>
    <recommendedName>
        <fullName evidence="2">Pyruvate formate-lyase activating enzyme</fullName>
    </recommendedName>
</protein>
<accession>A0A7G9YLY4</accession>